<keyword evidence="2" id="KW-0067">ATP-binding</keyword>
<proteinExistence type="inferred from homology"/>
<accession>A0ABP1S2H4</accession>
<gene>
    <name evidence="3" type="ORF">ODALV1_LOCUS28943</name>
</gene>
<comment type="subunit">
    <text evidence="2">Subunit of the heterotrimeric GatCAB amidotransferase (AdT) complex, composed of A, B and C subunits.</text>
</comment>
<keyword evidence="2" id="KW-0648">Protein biosynthesis</keyword>
<keyword evidence="4" id="KW-1185">Reference proteome</keyword>
<dbReference type="Proteomes" id="UP001642540">
    <property type="component" value="Unassembled WGS sequence"/>
</dbReference>
<comment type="catalytic activity">
    <reaction evidence="2">
        <text>L-glutamyl-tRNA(Gln) + L-glutamine + ATP + H2O = L-glutaminyl-tRNA(Gln) + L-glutamate + ADP + phosphate + H(+)</text>
        <dbReference type="Rhea" id="RHEA:17521"/>
        <dbReference type="Rhea" id="RHEA-COMP:9681"/>
        <dbReference type="Rhea" id="RHEA-COMP:9684"/>
        <dbReference type="ChEBI" id="CHEBI:15377"/>
        <dbReference type="ChEBI" id="CHEBI:15378"/>
        <dbReference type="ChEBI" id="CHEBI:29985"/>
        <dbReference type="ChEBI" id="CHEBI:30616"/>
        <dbReference type="ChEBI" id="CHEBI:43474"/>
        <dbReference type="ChEBI" id="CHEBI:58359"/>
        <dbReference type="ChEBI" id="CHEBI:78520"/>
        <dbReference type="ChEBI" id="CHEBI:78521"/>
        <dbReference type="ChEBI" id="CHEBI:456216"/>
    </reaction>
</comment>
<keyword evidence="2" id="KW-0436">Ligase</keyword>
<dbReference type="InterPro" id="IPR036113">
    <property type="entry name" value="Asp/Glu-ADT_sf_sub_c"/>
</dbReference>
<dbReference type="EMBL" id="CAXLJM020000148">
    <property type="protein sequence ID" value="CAL8142086.1"/>
    <property type="molecule type" value="Genomic_DNA"/>
</dbReference>
<dbReference type="PANTHER" id="PTHR15004">
    <property type="entry name" value="GLUTAMYL-TRNA(GLN) AMIDOTRANSFERASE SUBUNIT C, MITOCHONDRIAL"/>
    <property type="match status" value="1"/>
</dbReference>
<name>A0ABP1S2H4_9HEXA</name>
<comment type="subcellular location">
    <subcellularLocation>
        <location evidence="2">Mitochondrion</location>
    </subcellularLocation>
</comment>
<keyword evidence="1 2" id="KW-0547">Nucleotide-binding</keyword>
<evidence type="ECO:0000313" key="3">
    <source>
        <dbReference type="EMBL" id="CAL8142086.1"/>
    </source>
</evidence>
<organism evidence="3 4">
    <name type="scientific">Orchesella dallaii</name>
    <dbReference type="NCBI Taxonomy" id="48710"/>
    <lineage>
        <taxon>Eukaryota</taxon>
        <taxon>Metazoa</taxon>
        <taxon>Ecdysozoa</taxon>
        <taxon>Arthropoda</taxon>
        <taxon>Hexapoda</taxon>
        <taxon>Collembola</taxon>
        <taxon>Entomobryomorpha</taxon>
        <taxon>Entomobryoidea</taxon>
        <taxon>Orchesellidae</taxon>
        <taxon>Orchesellinae</taxon>
        <taxon>Orchesella</taxon>
    </lineage>
</organism>
<dbReference type="HAMAP" id="MF_00122">
    <property type="entry name" value="GatC"/>
    <property type="match status" value="1"/>
</dbReference>
<reference evidence="3 4" key="1">
    <citation type="submission" date="2024-08" db="EMBL/GenBank/DDBJ databases">
        <authorList>
            <person name="Cucini C."/>
            <person name="Frati F."/>
        </authorList>
    </citation>
    <scope>NUCLEOTIDE SEQUENCE [LARGE SCALE GENOMIC DNA]</scope>
</reference>
<dbReference type="EC" id="6.3.5.-" evidence="2"/>
<keyword evidence="2" id="KW-0496">Mitochondrion</keyword>
<evidence type="ECO:0000256" key="1">
    <source>
        <dbReference type="ARBA" id="ARBA00022741"/>
    </source>
</evidence>
<dbReference type="Pfam" id="PF02686">
    <property type="entry name" value="GatC"/>
    <property type="match status" value="1"/>
</dbReference>
<comment type="function">
    <text evidence="2">Allows the formation of correctly charged Gln-tRNA(Gln) through the transamidation of misacylated Glu-tRNA(Gln) in the mitochondria. The reaction takes place in the presence of glutamine and ATP through an activated gamma-phospho-Glu-tRNA(Gln).</text>
</comment>
<dbReference type="SUPFAM" id="SSF141000">
    <property type="entry name" value="Glu-tRNAGln amidotransferase C subunit"/>
    <property type="match status" value="1"/>
</dbReference>
<protein>
    <recommendedName>
        <fullName evidence="2">Glutamyl-tRNA(Gln) amidotransferase subunit C, mitochondrial</fullName>
        <shortName evidence="2">Glu-AdT subunit C</shortName>
        <ecNumber evidence="2">6.3.5.-</ecNumber>
    </recommendedName>
</protein>
<evidence type="ECO:0000256" key="2">
    <source>
        <dbReference type="HAMAP-Rule" id="MF_03149"/>
    </source>
</evidence>
<sequence length="199" mass="22423">MSNFYKGYVSVIKTFNVSNFMKVRRKSMHLKIWEIGTKSLSLSCCNNGTNSHRSFHFANEFSLNGNSSYSFHSSCQKSGDKGESDKCIPPEKLSENLVHHLERTSLVDFDNAEAVARLSEAIRFADQLFEVNTEGVEPLVTVLENEALYLREDVAEQTNRKEVLNNASVTEEDYFVAPPGNIPLEPTSKQFLTNEESVS</sequence>
<dbReference type="InterPro" id="IPR003837">
    <property type="entry name" value="GatC"/>
</dbReference>
<comment type="similarity">
    <text evidence="2">Belongs to the GatC family.</text>
</comment>
<evidence type="ECO:0000313" key="4">
    <source>
        <dbReference type="Proteomes" id="UP001642540"/>
    </source>
</evidence>
<comment type="caution">
    <text evidence="3">The sequence shown here is derived from an EMBL/GenBank/DDBJ whole genome shotgun (WGS) entry which is preliminary data.</text>
</comment>
<dbReference type="PANTHER" id="PTHR15004:SF0">
    <property type="entry name" value="GLUTAMYL-TRNA(GLN) AMIDOTRANSFERASE SUBUNIT C, MITOCHONDRIAL"/>
    <property type="match status" value="1"/>
</dbReference>